<proteinExistence type="predicted"/>
<feature type="compositionally biased region" description="Basic and acidic residues" evidence="1">
    <location>
        <begin position="110"/>
        <end position="119"/>
    </location>
</feature>
<sequence>MDAEVSTAEGSMAFMESLTVLQRLFKVSEEIQRRIDKRNALQTPNVAKDAKIGIQKAQNEESIDNEEENRLTKRDAAALARKKELKELRAREKKQQRAAKNLKQLQAKRKREEEESDEQLRKLAHVEAPNTVKKLMLVTSMEIEEPKCFSIRVDINF</sequence>
<feature type="region of interest" description="Disordered" evidence="1">
    <location>
        <begin position="89"/>
        <end position="119"/>
    </location>
</feature>
<name>A0A425CPD8_9STRA</name>
<dbReference type="EMBL" id="QKXF01000010">
    <property type="protein sequence ID" value="RQM18860.1"/>
    <property type="molecule type" value="Genomic_DNA"/>
</dbReference>
<evidence type="ECO:0000313" key="2">
    <source>
        <dbReference type="EMBL" id="RQM18860.1"/>
    </source>
</evidence>
<gene>
    <name evidence="2" type="ORF">DD237_008085</name>
</gene>
<dbReference type="Proteomes" id="UP000286097">
    <property type="component" value="Unassembled WGS sequence"/>
</dbReference>
<comment type="caution">
    <text evidence="2">The sequence shown here is derived from an EMBL/GenBank/DDBJ whole genome shotgun (WGS) entry which is preliminary data.</text>
</comment>
<dbReference type="AlphaFoldDB" id="A0A425CPD8"/>
<evidence type="ECO:0000256" key="1">
    <source>
        <dbReference type="SAM" id="MobiDB-lite"/>
    </source>
</evidence>
<reference evidence="2 3" key="1">
    <citation type="submission" date="2018-06" db="EMBL/GenBank/DDBJ databases">
        <title>Comparative genomics of downy mildews reveals potential adaptations to biotrophy.</title>
        <authorList>
            <person name="Fletcher K."/>
            <person name="Klosterman S.J."/>
            <person name="Derevnina L."/>
            <person name="Martin F."/>
            <person name="Koike S."/>
            <person name="Reyes Chin-Wo S."/>
            <person name="Mou B."/>
            <person name="Michelmore R."/>
        </authorList>
    </citation>
    <scope>NUCLEOTIDE SEQUENCE [LARGE SCALE GENOMIC DNA]</scope>
    <source>
        <strain evidence="2 3">R13</strain>
    </source>
</reference>
<evidence type="ECO:0000313" key="3">
    <source>
        <dbReference type="Proteomes" id="UP000286097"/>
    </source>
</evidence>
<protein>
    <submittedName>
        <fullName evidence="2">Uncharacterized protein</fullName>
    </submittedName>
</protein>
<organism evidence="2 3">
    <name type="scientific">Peronospora effusa</name>
    <dbReference type="NCBI Taxonomy" id="542832"/>
    <lineage>
        <taxon>Eukaryota</taxon>
        <taxon>Sar</taxon>
        <taxon>Stramenopiles</taxon>
        <taxon>Oomycota</taxon>
        <taxon>Peronosporomycetes</taxon>
        <taxon>Peronosporales</taxon>
        <taxon>Peronosporaceae</taxon>
        <taxon>Peronospora</taxon>
    </lineage>
</organism>
<dbReference type="VEuPathDB" id="FungiDB:DD237_008085"/>
<accession>A0A425CPD8</accession>